<keyword evidence="2" id="KW-0804">Transcription</keyword>
<dbReference type="STRING" id="1227498.C492_20885"/>
<evidence type="ECO:0000313" key="5">
    <source>
        <dbReference type="EMBL" id="ELY51574.1"/>
    </source>
</evidence>
<dbReference type="PANTHER" id="PTHR34236">
    <property type="entry name" value="DIMETHYL SULFOXIDE REDUCTASE TRANSCRIPTIONAL ACTIVATOR"/>
    <property type="match status" value="1"/>
</dbReference>
<evidence type="ECO:0000259" key="4">
    <source>
        <dbReference type="Pfam" id="PF15915"/>
    </source>
</evidence>
<accession>L9WQ33</accession>
<feature type="domain" description="HTH bat-type" evidence="3">
    <location>
        <begin position="157"/>
        <end position="205"/>
    </location>
</feature>
<sequence length="216" mass="23861">MSFIAEFELSTPILRETAVASSKLAVEQIYRSGDDTTKLVFWAYGDDPGAIEAALENDPTVAEYSLLEALSERRLYSAALTEWGTDLLIYPAAATNDISFRDVTVTGDGETRIRARVPSREALQAYRESCLERDLGFRLRRIFRESESETSPYGVSSRQREALLAALEAGYFDVPREATLAAVAEELEISDQALSARLRRGQAALLRNTLATADPT</sequence>
<dbReference type="RefSeq" id="WP_008427027.1">
    <property type="nucleotide sequence ID" value="NZ_AOIA01000162.1"/>
</dbReference>
<keyword evidence="1" id="KW-0805">Transcription regulation</keyword>
<name>L9WQ33_9EURY</name>
<dbReference type="Pfam" id="PF04967">
    <property type="entry name" value="HTH_10"/>
    <property type="match status" value="1"/>
</dbReference>
<dbReference type="AlphaFoldDB" id="L9WQ33"/>
<dbReference type="Pfam" id="PF15915">
    <property type="entry name" value="BAT"/>
    <property type="match status" value="1"/>
</dbReference>
<keyword evidence="6" id="KW-1185">Reference proteome</keyword>
<dbReference type="OrthoDB" id="202021at2157"/>
<gene>
    <name evidence="5" type="ORF">C492_20885</name>
</gene>
<evidence type="ECO:0000256" key="2">
    <source>
        <dbReference type="ARBA" id="ARBA00023163"/>
    </source>
</evidence>
<protein>
    <submittedName>
        <fullName evidence="5">Bacterio-opsin activator HTH domain-containing protein</fullName>
    </submittedName>
</protein>
<dbReference type="EMBL" id="AOIA01000162">
    <property type="protein sequence ID" value="ELY51574.1"/>
    <property type="molecule type" value="Genomic_DNA"/>
</dbReference>
<dbReference type="PATRIC" id="fig|1227498.3.peg.4133"/>
<dbReference type="InterPro" id="IPR007050">
    <property type="entry name" value="HTH_bacterioopsin"/>
</dbReference>
<comment type="caution">
    <text evidence="5">The sequence shown here is derived from an EMBL/GenBank/DDBJ whole genome shotgun (WGS) entry which is preliminary data.</text>
</comment>
<organism evidence="5 6">
    <name type="scientific">Natronococcus jeotgali DSM 18795</name>
    <dbReference type="NCBI Taxonomy" id="1227498"/>
    <lineage>
        <taxon>Archaea</taxon>
        <taxon>Methanobacteriati</taxon>
        <taxon>Methanobacteriota</taxon>
        <taxon>Stenosarchaea group</taxon>
        <taxon>Halobacteria</taxon>
        <taxon>Halobacteriales</taxon>
        <taxon>Natrialbaceae</taxon>
        <taxon>Natronococcus</taxon>
    </lineage>
</organism>
<dbReference type="Proteomes" id="UP000011531">
    <property type="component" value="Unassembled WGS sequence"/>
</dbReference>
<dbReference type="InterPro" id="IPR031803">
    <property type="entry name" value="BAT_GAF/HTH-assoc"/>
</dbReference>
<proteinExistence type="predicted"/>
<dbReference type="PANTHER" id="PTHR34236:SF1">
    <property type="entry name" value="DIMETHYL SULFOXIDE REDUCTASE TRANSCRIPTIONAL ACTIVATOR"/>
    <property type="match status" value="1"/>
</dbReference>
<evidence type="ECO:0000259" key="3">
    <source>
        <dbReference type="Pfam" id="PF04967"/>
    </source>
</evidence>
<feature type="domain" description="Bacterioopsin transcriptional activator GAF and HTH associated" evidence="4">
    <location>
        <begin position="14"/>
        <end position="142"/>
    </location>
</feature>
<evidence type="ECO:0000313" key="6">
    <source>
        <dbReference type="Proteomes" id="UP000011531"/>
    </source>
</evidence>
<evidence type="ECO:0000256" key="1">
    <source>
        <dbReference type="ARBA" id="ARBA00023015"/>
    </source>
</evidence>
<reference evidence="5 6" key="1">
    <citation type="journal article" date="2014" name="PLoS Genet.">
        <title>Phylogenetically driven sequencing of extremely halophilic archaea reveals strategies for static and dynamic osmo-response.</title>
        <authorList>
            <person name="Becker E.A."/>
            <person name="Seitzer P.M."/>
            <person name="Tritt A."/>
            <person name="Larsen D."/>
            <person name="Krusor M."/>
            <person name="Yao A.I."/>
            <person name="Wu D."/>
            <person name="Madern D."/>
            <person name="Eisen J.A."/>
            <person name="Darling A.E."/>
            <person name="Facciotti M.T."/>
        </authorList>
    </citation>
    <scope>NUCLEOTIDE SEQUENCE [LARGE SCALE GENOMIC DNA]</scope>
    <source>
        <strain evidence="5 6">DSM 18795</strain>
    </source>
</reference>